<dbReference type="Proteomes" id="UP000245647">
    <property type="component" value="Unassembled WGS sequence"/>
</dbReference>
<accession>A0A2U2P991</accession>
<sequence>MPYTAFAQTVFSSLEVNGRNPISSINEFYNLVQLKNDHHAAIVYQPGTPQELMFGFHSNGSFYWGSRAISSYPMVLSGAGDLKIAKSFEATGTGSVNGNLSIKSNGSTSSELLMYKQNGGYYDVGASNSGFFIFNSSNNQHLMKANENNELAIGTNPVAGSRLAVGGSIIAEAVKVKLQSQWPDYVFDSSYKRLSLKELDEFVRREQHLPEMPVAEDVKENGIDLGEMNSKLLRKVEELTLYLIEQGKKNEEQLRLIGVLQQEVRSLKECINK</sequence>
<evidence type="ECO:0000313" key="1">
    <source>
        <dbReference type="EMBL" id="PWG77943.1"/>
    </source>
</evidence>
<gene>
    <name evidence="1" type="ORF">DDR33_24850</name>
</gene>
<evidence type="ECO:0000313" key="2">
    <source>
        <dbReference type="Proteomes" id="UP000245647"/>
    </source>
</evidence>
<organism evidence="1 2">
    <name type="scientific">Pararcticibacter amylolyticus</name>
    <dbReference type="NCBI Taxonomy" id="2173175"/>
    <lineage>
        <taxon>Bacteria</taxon>
        <taxon>Pseudomonadati</taxon>
        <taxon>Bacteroidota</taxon>
        <taxon>Sphingobacteriia</taxon>
        <taxon>Sphingobacteriales</taxon>
        <taxon>Sphingobacteriaceae</taxon>
        <taxon>Pararcticibacter</taxon>
    </lineage>
</organism>
<protein>
    <recommendedName>
        <fullName evidence="3">Peptidase S74 domain-containing protein</fullName>
    </recommendedName>
</protein>
<evidence type="ECO:0008006" key="3">
    <source>
        <dbReference type="Google" id="ProtNLM"/>
    </source>
</evidence>
<dbReference type="EMBL" id="QEAS01000052">
    <property type="protein sequence ID" value="PWG77943.1"/>
    <property type="molecule type" value="Genomic_DNA"/>
</dbReference>
<dbReference type="AlphaFoldDB" id="A0A2U2P991"/>
<comment type="caution">
    <text evidence="1">The sequence shown here is derived from an EMBL/GenBank/DDBJ whole genome shotgun (WGS) entry which is preliminary data.</text>
</comment>
<proteinExistence type="predicted"/>
<name>A0A2U2P991_9SPHI</name>
<keyword evidence="2" id="KW-1185">Reference proteome</keyword>
<reference evidence="1 2" key="1">
    <citation type="submission" date="2018-04" db="EMBL/GenBank/DDBJ databases">
        <title>Pedobacter chongqingensis sp. nov., isolated from a rottenly hemp rope.</title>
        <authorList>
            <person name="Cai Y."/>
        </authorList>
    </citation>
    <scope>NUCLEOTIDE SEQUENCE [LARGE SCALE GENOMIC DNA]</scope>
    <source>
        <strain evidence="1 2">FJ4-8</strain>
    </source>
</reference>